<feature type="domain" description="Glycosyltransferase family 28 N-terminal" evidence="1">
    <location>
        <begin position="14"/>
        <end position="115"/>
    </location>
</feature>
<dbReference type="PANTHER" id="PTHR48050:SF13">
    <property type="entry name" value="STEROL 3-BETA-GLUCOSYLTRANSFERASE UGT80A2"/>
    <property type="match status" value="1"/>
</dbReference>
<reference evidence="4 6" key="1">
    <citation type="submission" date="2017-05" db="EMBL/GenBank/DDBJ databases">
        <authorList>
            <person name="Song R."/>
            <person name="Chenine A.L."/>
            <person name="Ruprecht R.M."/>
        </authorList>
    </citation>
    <scope>NUCLEOTIDE SEQUENCE [LARGE SCALE GENOMIC DNA]</scope>
    <source>
        <strain evidence="4">PD5205</strain>
    </source>
</reference>
<dbReference type="OrthoDB" id="9805366at2"/>
<dbReference type="GO" id="GO:0008194">
    <property type="term" value="F:UDP-glycosyltransferase activity"/>
    <property type="evidence" value="ECO:0007669"/>
    <property type="project" value="InterPro"/>
</dbReference>
<proteinExistence type="predicted"/>
<protein>
    <submittedName>
        <fullName evidence="3">4'-demethylrebeccamycin synthase</fullName>
        <ecNumber evidence="3">4.3.3.5</ecNumber>
    </submittedName>
    <submittedName>
        <fullName evidence="4">Putative glucosyltransferase</fullName>
    </submittedName>
</protein>
<dbReference type="GO" id="GO:0005975">
    <property type="term" value="P:carbohydrate metabolic process"/>
    <property type="evidence" value="ECO:0007669"/>
    <property type="project" value="InterPro"/>
</dbReference>
<dbReference type="GO" id="GO:0016758">
    <property type="term" value="F:hexosyltransferase activity"/>
    <property type="evidence" value="ECO:0007669"/>
    <property type="project" value="InterPro"/>
</dbReference>
<dbReference type="Gene3D" id="3.40.50.2000">
    <property type="entry name" value="Glycogen Phosphorylase B"/>
    <property type="match status" value="2"/>
</dbReference>
<keyword evidence="3" id="KW-0456">Lyase</keyword>
<dbReference type="InterPro" id="IPR050426">
    <property type="entry name" value="Glycosyltransferase_28"/>
</dbReference>
<dbReference type="EMBL" id="LT853882">
    <property type="protein sequence ID" value="SMQ97471.1"/>
    <property type="molecule type" value="Genomic_DNA"/>
</dbReference>
<evidence type="ECO:0000313" key="5">
    <source>
        <dbReference type="Proteomes" id="UP000195877"/>
    </source>
</evidence>
<keyword evidence="5" id="KW-1185">Reference proteome</keyword>
<keyword evidence="4" id="KW-0808">Transferase</keyword>
<dbReference type="PANTHER" id="PTHR48050">
    <property type="entry name" value="STEROL 3-BETA-GLUCOSYLTRANSFERASE"/>
    <property type="match status" value="1"/>
</dbReference>
<accession>A0A1Y6H4N2</accession>
<dbReference type="AlphaFoldDB" id="A0A1Y6H4N2"/>
<dbReference type="InterPro" id="IPR004276">
    <property type="entry name" value="GlycoTrans_28_N"/>
</dbReference>
<dbReference type="InterPro" id="IPR010610">
    <property type="entry name" value="EryCIII-like_C"/>
</dbReference>
<organism evidence="4 6">
    <name type="scientific">Xanthomonas fragariae</name>
    <dbReference type="NCBI Taxonomy" id="48664"/>
    <lineage>
        <taxon>Bacteria</taxon>
        <taxon>Pseudomonadati</taxon>
        <taxon>Pseudomonadota</taxon>
        <taxon>Gammaproteobacteria</taxon>
        <taxon>Lysobacterales</taxon>
        <taxon>Lysobacteraceae</taxon>
        <taxon>Xanthomonas</taxon>
    </lineage>
</organism>
<sequence length="448" mass="48069">MPESISSPSPNRPVVIAVLGTQGDVRPIVALGRGLQERGYPVRVLTSSNFEALIRANGLEFFPLSGDHWKLLQGNPEVANMHGSRRAVWNIWRTHLLMWARDWAAQGRAACADAGLIVGVGSVSFLAHSLGQAYGVPMVFAHLQPLTVSRHLPSMVAPNLRLPGLVSAALQHMARFACWYLIRPVLNELVRPALGLTAYPWNGPDRSAMRVLYGYSAHLCPRPPDWPKSVQICGFWQLPQPQWQPPAALQAFLKAGPPPLYIGFGSMTSSDSAQLTATVKAAVRLTGQRALLASGWGGLAAGEAAADDDAERFFHLEQAPHDWLFPRVAAAVHHGGAGTTGAALVAGVPSVVLPFGYDQPFWAHCLAQRGVAPPALERAGLQPETLADAMRQASAPAMRAAARALGQRIAEEDGVSRAVDQLEAWRLLEPAVAVTPVARIEQHAIAMG</sequence>
<dbReference type="RefSeq" id="WP_040762630.1">
    <property type="nucleotide sequence ID" value="NZ_CP016830.1"/>
</dbReference>
<gene>
    <name evidence="3" type="primary">rebG</name>
    <name evidence="4" type="ORF">PD5205_03796</name>
    <name evidence="3" type="ORF">PD885_00199</name>
</gene>
<dbReference type="SUPFAM" id="SSF53756">
    <property type="entry name" value="UDP-Glycosyltransferase/glycogen phosphorylase"/>
    <property type="match status" value="1"/>
</dbReference>
<evidence type="ECO:0000259" key="1">
    <source>
        <dbReference type="Pfam" id="PF03033"/>
    </source>
</evidence>
<dbReference type="KEGG" id="xfr:BER92_18465"/>
<dbReference type="GO" id="GO:0033072">
    <property type="term" value="P:vancomycin biosynthetic process"/>
    <property type="evidence" value="ECO:0007669"/>
    <property type="project" value="UniProtKB-ARBA"/>
</dbReference>
<name>A0A1Y6H4N2_9XANT</name>
<dbReference type="GO" id="GO:0016829">
    <property type="term" value="F:lyase activity"/>
    <property type="evidence" value="ECO:0007669"/>
    <property type="project" value="UniProtKB-KW"/>
</dbReference>
<dbReference type="GeneID" id="61892676"/>
<evidence type="ECO:0000313" key="4">
    <source>
        <dbReference type="EMBL" id="SMR05068.1"/>
    </source>
</evidence>
<dbReference type="EC" id="4.3.3.5" evidence="3"/>
<dbReference type="InterPro" id="IPR002213">
    <property type="entry name" value="UDP_glucos_trans"/>
</dbReference>
<feature type="domain" description="Erythromycin biosynthesis protein CIII-like C-terminal" evidence="2">
    <location>
        <begin position="320"/>
        <end position="410"/>
    </location>
</feature>
<evidence type="ECO:0000313" key="3">
    <source>
        <dbReference type="EMBL" id="SMQ97471.1"/>
    </source>
</evidence>
<evidence type="ECO:0000259" key="2">
    <source>
        <dbReference type="Pfam" id="PF06722"/>
    </source>
</evidence>
<dbReference type="Proteomes" id="UP000195953">
    <property type="component" value="Chromosome 1"/>
</dbReference>
<reference evidence="3 5" key="2">
    <citation type="submission" date="2017-05" db="EMBL/GenBank/DDBJ databases">
        <authorList>
            <person name="Blom J."/>
        </authorList>
    </citation>
    <scope>NUCLEOTIDE SEQUENCE [LARGE SCALE GENOMIC DNA]</scope>
    <source>
        <strain evidence="3">PD885</strain>
    </source>
</reference>
<dbReference type="CDD" id="cd03784">
    <property type="entry name" value="GT1_Gtf-like"/>
    <property type="match status" value="1"/>
</dbReference>
<dbReference type="FunFam" id="3.40.50.2000:FF:000009">
    <property type="entry name" value="Sterol 3-beta-glucosyltransferase UGT80A2"/>
    <property type="match status" value="1"/>
</dbReference>
<evidence type="ECO:0000313" key="6">
    <source>
        <dbReference type="Proteomes" id="UP000195953"/>
    </source>
</evidence>
<dbReference type="Proteomes" id="UP000195877">
    <property type="component" value="Chromosome 1"/>
</dbReference>
<dbReference type="Pfam" id="PF06722">
    <property type="entry name" value="EryCIII-like_C"/>
    <property type="match status" value="1"/>
</dbReference>
<dbReference type="STRING" id="48664.BER92_18465"/>
<dbReference type="eggNOG" id="COG1819">
    <property type="taxonomic scope" value="Bacteria"/>
</dbReference>
<dbReference type="EMBL" id="LT853885">
    <property type="protein sequence ID" value="SMR05068.1"/>
    <property type="molecule type" value="Genomic_DNA"/>
</dbReference>
<dbReference type="Pfam" id="PF03033">
    <property type="entry name" value="Glyco_transf_28"/>
    <property type="match status" value="1"/>
</dbReference>